<dbReference type="InterPro" id="IPR054593">
    <property type="entry name" value="Beta-mannosidase-like_N2"/>
</dbReference>
<dbReference type="PANTHER" id="PTHR36848">
    <property type="entry name" value="DNA-BINDING PROTEIN (PUTATIVE SECRETED PROTEIN)-RELATED"/>
    <property type="match status" value="1"/>
</dbReference>
<proteinExistence type="predicted"/>
<dbReference type="PANTHER" id="PTHR36848:SF2">
    <property type="entry name" value="SECRETED PROTEIN"/>
    <property type="match status" value="1"/>
</dbReference>
<dbReference type="Pfam" id="PF22666">
    <property type="entry name" value="Glyco_hydro_2_N2"/>
    <property type="match status" value="1"/>
</dbReference>
<dbReference type="AlphaFoldDB" id="A0A8J3D5Y3"/>
<feature type="domain" description="Beta-mannosidase-like galactose-binding" evidence="2">
    <location>
        <begin position="688"/>
        <end position="773"/>
    </location>
</feature>
<evidence type="ECO:0000259" key="2">
    <source>
        <dbReference type="Pfam" id="PF22666"/>
    </source>
</evidence>
<dbReference type="InterPro" id="IPR053161">
    <property type="entry name" value="Ulvan_degrading_GH"/>
</dbReference>
<evidence type="ECO:0000313" key="4">
    <source>
        <dbReference type="Proteomes" id="UP000598271"/>
    </source>
</evidence>
<reference evidence="3 4" key="1">
    <citation type="journal article" date="2014" name="Int. J. Syst. Evol. Microbiol.">
        <title>Complete genome sequence of Corynebacterium casei LMG S-19264T (=DSM 44701T), isolated from a smear-ripened cheese.</title>
        <authorList>
            <consortium name="US DOE Joint Genome Institute (JGI-PGF)"/>
            <person name="Walter F."/>
            <person name="Albersmeier A."/>
            <person name="Kalinowski J."/>
            <person name="Ruckert C."/>
        </authorList>
    </citation>
    <scope>NUCLEOTIDE SEQUENCE [LARGE SCALE GENOMIC DNA]</scope>
    <source>
        <strain evidence="3 4">KCTC 12866</strain>
    </source>
</reference>
<name>A0A8J3D5Y3_9BACT</name>
<comment type="caution">
    <text evidence="3">The sequence shown here is derived from an EMBL/GenBank/DDBJ whole genome shotgun (WGS) entry which is preliminary data.</text>
</comment>
<dbReference type="InterPro" id="IPR008979">
    <property type="entry name" value="Galactose-bd-like_sf"/>
</dbReference>
<evidence type="ECO:0000313" key="3">
    <source>
        <dbReference type="EMBL" id="GHB79438.1"/>
    </source>
</evidence>
<dbReference type="Pfam" id="PF17132">
    <property type="entry name" value="Glyco_hydro_106"/>
    <property type="match status" value="1"/>
</dbReference>
<accession>A0A8J3D5Y3</accession>
<dbReference type="Proteomes" id="UP000598271">
    <property type="component" value="Unassembled WGS sequence"/>
</dbReference>
<dbReference type="Gene3D" id="2.60.120.260">
    <property type="entry name" value="Galactose-binding domain-like"/>
    <property type="match status" value="1"/>
</dbReference>
<dbReference type="GO" id="GO:0004553">
    <property type="term" value="F:hydrolase activity, hydrolyzing O-glycosyl compounds"/>
    <property type="evidence" value="ECO:0007669"/>
    <property type="project" value="UniProtKB-ARBA"/>
</dbReference>
<keyword evidence="1 3" id="KW-0378">Hydrolase</keyword>
<protein>
    <submittedName>
        <fullName evidence="3">Glycosyl hydrolase family 2</fullName>
    </submittedName>
</protein>
<organism evidence="3 4">
    <name type="scientific">Persicitalea jodogahamensis</name>
    <dbReference type="NCBI Taxonomy" id="402147"/>
    <lineage>
        <taxon>Bacteria</taxon>
        <taxon>Pseudomonadati</taxon>
        <taxon>Bacteroidota</taxon>
        <taxon>Cytophagia</taxon>
        <taxon>Cytophagales</taxon>
        <taxon>Spirosomataceae</taxon>
        <taxon>Persicitalea</taxon>
    </lineage>
</organism>
<sequence>MGSAANEQDITAQMEGFKKAGLGGVHIIPIYGVKGYEKEFLPFLSKDWLAMMQHTVREGKRLGLGVDMTTGTGWPFGGPTVTPETAARTMNVKDGKIAVKPTGQKVKRAAPGGEGLVLDPFHPTAMREYLTWFDSTLIQSPERPRSMYNDSYEAYGANWTVDFPKEFARRRGYDLLTKLDILTDTTTKLPAQLVRMDYHQTIAELLLERYAQPWTQWSTKNGFQTRYQAHGSPGNLLDLYDAATIPETEAFGTSRFPIPGLRIDPDYSIQQFGTPNPLAMKFASSAAHFSGKPLVSSETATWLANHFKVSLSQVKPQIDELFTAGINHVFYHGTTYSPPSENYPGWLFYASTHFGPTSHFAAQFPLLNRYVENCQTLLQNSQVDNDVLVYFPIHDLWATNSPSGGGVHLLEVHHVDRWLLKLPFGKLCEKLWEKGFTFDYVSDLQLSRLRVAKGGSINSGHSTYQTILIPASTYLPETTLKELQRLAALGARIVFEDHTPSHVTGFDGADRRQEQFTKSLSRLLKGKTVSVTSDWEKTLISNGAAQEEMAEKGLTFIRKVYDGKAMYFVANVGDDFKEDWLKLGKDSYFTRYDPLTGEETELPARRRGNSTEHFLSLLPGQSCFLKGTTTKPNLETANVLANNFPVNGNWAVTFLKGMPSLPKPTSVSTLKSWTTFSDSAGYFSGTARYTLSFEVPENIATQKNIVLDLGDVREAASVKLNGKPIGVAWSIPFQLKVPAETLRAGTNSLEIEVSNLSANYMRLRDQQAPDWKKFYDTNIVDITYKKFDASHWEAMPSGLLGPVRLRY</sequence>
<dbReference type="NCBIfam" id="NF045579">
    <property type="entry name" value="rhamnoside_JR"/>
    <property type="match status" value="1"/>
</dbReference>
<evidence type="ECO:0000256" key="1">
    <source>
        <dbReference type="ARBA" id="ARBA00022801"/>
    </source>
</evidence>
<gene>
    <name evidence="3" type="ORF">GCM10007390_36800</name>
</gene>
<dbReference type="EMBL" id="BMXF01000004">
    <property type="protein sequence ID" value="GHB79438.1"/>
    <property type="molecule type" value="Genomic_DNA"/>
</dbReference>
<keyword evidence="4" id="KW-1185">Reference proteome</keyword>
<dbReference type="SUPFAM" id="SSF49785">
    <property type="entry name" value="Galactose-binding domain-like"/>
    <property type="match status" value="1"/>
</dbReference>